<dbReference type="RefSeq" id="WP_072961510.1">
    <property type="nucleotide sequence ID" value="NZ_FQUT01000012.1"/>
</dbReference>
<sequence>MKTSKKIISSSIIIYALCTVFSCRESEADIIPNHNILAAKEAAVLLTNKSTNDSVHAGSNLKLDENGNEIIDPPQKDKDQWRQQSANNLGHDLEDN</sequence>
<dbReference type="PROSITE" id="PS51257">
    <property type="entry name" value="PROKAR_LIPOPROTEIN"/>
    <property type="match status" value="1"/>
</dbReference>
<accession>A0A1M5IBS6</accession>
<dbReference type="Proteomes" id="UP000184518">
    <property type="component" value="Unassembled WGS sequence"/>
</dbReference>
<dbReference type="OrthoDB" id="1274067at2"/>
<feature type="region of interest" description="Disordered" evidence="1">
    <location>
        <begin position="56"/>
        <end position="96"/>
    </location>
</feature>
<dbReference type="AlphaFoldDB" id="A0A1M5IBS6"/>
<evidence type="ECO:0000313" key="3">
    <source>
        <dbReference type="Proteomes" id="UP000184518"/>
    </source>
</evidence>
<evidence type="ECO:0000256" key="1">
    <source>
        <dbReference type="SAM" id="MobiDB-lite"/>
    </source>
</evidence>
<gene>
    <name evidence="2" type="ORF">SAMN05443633_11270</name>
</gene>
<organism evidence="2 3">
    <name type="scientific">Chryseobacterium arachidis</name>
    <dbReference type="NCBI Taxonomy" id="1416778"/>
    <lineage>
        <taxon>Bacteria</taxon>
        <taxon>Pseudomonadati</taxon>
        <taxon>Bacteroidota</taxon>
        <taxon>Flavobacteriia</taxon>
        <taxon>Flavobacteriales</taxon>
        <taxon>Weeksellaceae</taxon>
        <taxon>Chryseobacterium group</taxon>
        <taxon>Chryseobacterium</taxon>
    </lineage>
</organism>
<proteinExistence type="predicted"/>
<evidence type="ECO:0000313" key="2">
    <source>
        <dbReference type="EMBL" id="SHG25350.1"/>
    </source>
</evidence>
<protein>
    <recommendedName>
        <fullName evidence="4">Lipoprotein</fullName>
    </recommendedName>
</protein>
<evidence type="ECO:0008006" key="4">
    <source>
        <dbReference type="Google" id="ProtNLM"/>
    </source>
</evidence>
<name>A0A1M5IBS6_9FLAO</name>
<keyword evidence="3" id="KW-1185">Reference proteome</keyword>
<reference evidence="3" key="1">
    <citation type="submission" date="2016-11" db="EMBL/GenBank/DDBJ databases">
        <authorList>
            <person name="Varghese N."/>
            <person name="Submissions S."/>
        </authorList>
    </citation>
    <scope>NUCLEOTIDE SEQUENCE [LARGE SCALE GENOMIC DNA]</scope>
    <source>
        <strain evidence="3">DSM 27619</strain>
    </source>
</reference>
<dbReference type="EMBL" id="FQUT01000012">
    <property type="protein sequence ID" value="SHG25350.1"/>
    <property type="molecule type" value="Genomic_DNA"/>
</dbReference>